<reference evidence="1" key="1">
    <citation type="submission" date="2022-11" db="EMBL/GenBank/DDBJ databases">
        <title>Genome Sequence of Nemania bipapillata.</title>
        <authorList>
            <person name="Buettner E."/>
        </authorList>
    </citation>
    <scope>NUCLEOTIDE SEQUENCE</scope>
    <source>
        <strain evidence="1">CP14</strain>
    </source>
</reference>
<accession>A0ACC2IWF2</accession>
<dbReference type="Proteomes" id="UP001153334">
    <property type="component" value="Unassembled WGS sequence"/>
</dbReference>
<dbReference type="EMBL" id="JAPESX010000864">
    <property type="protein sequence ID" value="KAJ8119431.1"/>
    <property type="molecule type" value="Genomic_DNA"/>
</dbReference>
<name>A0ACC2IWF2_9PEZI</name>
<comment type="caution">
    <text evidence="1">The sequence shown here is derived from an EMBL/GenBank/DDBJ whole genome shotgun (WGS) entry which is preliminary data.</text>
</comment>
<gene>
    <name evidence="1" type="ORF">ONZ43_g3611</name>
</gene>
<evidence type="ECO:0000313" key="1">
    <source>
        <dbReference type="EMBL" id="KAJ8119431.1"/>
    </source>
</evidence>
<keyword evidence="2" id="KW-1185">Reference proteome</keyword>
<sequence>MDMEAAHRLDLTPLTRNAMMVGFDLIQWCMFNGPAVHNALHALMKLWDQKAIRAVHPTVAYPIAEMETAMRRMQRGAHVGKLILLPGPDARFKVLTRSSSFARLDDPDATYLIVGGLGGIGLALADWMIARGAQHILIVSRRAESHVEAEPLVERGRAQGCNVVVRNCDVAKKDQLVTLLAESARTMPPIRGVIQAAMALHDTILQHLTYEQWQSSIQPKVAGTLNLHYCLPNDLRFFVMLSSISGVVGLVSQANYAAGNNFQDALARHRAAQGLAAVAIDLPAVGDVGVVTNSEDSAMRARLERSVGSSSISIGRVLRLVEAAVVSPVRAHDINAAQLVVGIVAWDRITTGALPKRDRRFWTMRLGNTSGAAGAGAVGRSNNPDDVLKQDLAGASSGDGALSLVMGALVRKVATLFNLVEAEIDTSSGLSAVGVDSLVAVELRNWLSSVVQAKVTVFEILQTATMREFAKLVTERSALVI</sequence>
<evidence type="ECO:0000313" key="2">
    <source>
        <dbReference type="Proteomes" id="UP001153334"/>
    </source>
</evidence>
<proteinExistence type="predicted"/>
<organism evidence="1 2">
    <name type="scientific">Nemania bipapillata</name>
    <dbReference type="NCBI Taxonomy" id="110536"/>
    <lineage>
        <taxon>Eukaryota</taxon>
        <taxon>Fungi</taxon>
        <taxon>Dikarya</taxon>
        <taxon>Ascomycota</taxon>
        <taxon>Pezizomycotina</taxon>
        <taxon>Sordariomycetes</taxon>
        <taxon>Xylariomycetidae</taxon>
        <taxon>Xylariales</taxon>
        <taxon>Xylariaceae</taxon>
        <taxon>Nemania</taxon>
    </lineage>
</organism>
<protein>
    <submittedName>
        <fullName evidence="1">Uncharacterized protein</fullName>
    </submittedName>
</protein>